<name>A0ABM6P001_BURCE</name>
<dbReference type="RefSeq" id="WP_027792432.1">
    <property type="nucleotide sequence ID" value="NZ_BCNU01000050.1"/>
</dbReference>
<accession>A0ABM6P001</accession>
<gene>
    <name evidence="1" type="ORF">CO711_24485</name>
</gene>
<dbReference type="Proteomes" id="UP000218103">
    <property type="component" value="Chromosome 3"/>
</dbReference>
<evidence type="ECO:0000313" key="2">
    <source>
        <dbReference type="Proteomes" id="UP000218103"/>
    </source>
</evidence>
<reference evidence="2" key="1">
    <citation type="submission" date="2017-09" db="EMBL/GenBank/DDBJ databases">
        <title>FDA dAtabase for Regulatory Grade micrObial Sequences (FDA-ARGOS): Supporting development and validation of Infectious Disease Dx tests.</title>
        <authorList>
            <person name="Minogue T."/>
            <person name="Wolcott M."/>
            <person name="Wasieloski L."/>
            <person name="Aguilar W."/>
            <person name="Moore D."/>
            <person name="Tallon L.J."/>
            <person name="Sadzewicz L."/>
            <person name="Ott S."/>
            <person name="Zhao X."/>
            <person name="Nagaraj S."/>
            <person name="Vavikolanu K."/>
            <person name="Aluvathingal J."/>
            <person name="Nadendla S."/>
            <person name="Sichtig H."/>
        </authorList>
    </citation>
    <scope>NUCLEOTIDE SEQUENCE [LARGE SCALE GENOMIC DNA]</scope>
    <source>
        <strain evidence="2">FDAARGOS_388</strain>
    </source>
</reference>
<keyword evidence="2" id="KW-1185">Reference proteome</keyword>
<evidence type="ECO:0000313" key="1">
    <source>
        <dbReference type="EMBL" id="ATF80487.1"/>
    </source>
</evidence>
<dbReference type="EMBL" id="CP023520">
    <property type="protein sequence ID" value="ATF80487.1"/>
    <property type="molecule type" value="Genomic_DNA"/>
</dbReference>
<proteinExistence type="predicted"/>
<protein>
    <submittedName>
        <fullName evidence="1">Uncharacterized protein</fullName>
    </submittedName>
</protein>
<organism evidence="1 2">
    <name type="scientific">Burkholderia cepacia</name>
    <name type="common">Pseudomonas cepacia</name>
    <dbReference type="NCBI Taxonomy" id="292"/>
    <lineage>
        <taxon>Bacteria</taxon>
        <taxon>Pseudomonadati</taxon>
        <taxon>Pseudomonadota</taxon>
        <taxon>Betaproteobacteria</taxon>
        <taxon>Burkholderiales</taxon>
        <taxon>Burkholderiaceae</taxon>
        <taxon>Burkholderia</taxon>
        <taxon>Burkholderia cepacia complex</taxon>
    </lineage>
</organism>
<sequence>MIALAIAELDEGRIDTALDAGNFSGDLLNGIGYDLVNAGLKIDRAMAMIDARLAPSLDDPYALDGKG</sequence>